<evidence type="ECO:0008006" key="3">
    <source>
        <dbReference type="Google" id="ProtNLM"/>
    </source>
</evidence>
<name>E6X0I1_NITSE</name>
<protein>
    <recommendedName>
        <fullName evidence="3">Lipoprotein</fullName>
    </recommendedName>
</protein>
<sequence>MKRLIWIVALAFFVGGCAMPTVPLFGKSEKILTFDDLDTQMQKQLPKSLKGKFCRVVLESALVQQGDQPGSLSLITRFVMTSFEIPEGIDGTLRYQAKLRYDPGSHALYFDKLEPVTLNFGGDVSLQEYISAGARQEIPVLVARALRSLVVYSFGPKFQAKRLDAFTVHQDKLTLEFE</sequence>
<dbReference type="RefSeq" id="WP_013554520.1">
    <property type="nucleotide sequence ID" value="NC_014935.1"/>
</dbReference>
<dbReference type="PROSITE" id="PS51257">
    <property type="entry name" value="PROKAR_LIPOPROTEIN"/>
    <property type="match status" value="1"/>
</dbReference>
<dbReference type="HOGENOM" id="CLU_1509084_0_0_7"/>
<evidence type="ECO:0000313" key="1">
    <source>
        <dbReference type="EMBL" id="ADV46831.1"/>
    </source>
</evidence>
<keyword evidence="2" id="KW-1185">Reference proteome</keyword>
<dbReference type="Gene3D" id="3.15.10.40">
    <property type="entry name" value="Uncharacterised protein PF07273, DUF1439"/>
    <property type="match status" value="1"/>
</dbReference>
<evidence type="ECO:0000313" key="2">
    <source>
        <dbReference type="Proteomes" id="UP000008633"/>
    </source>
</evidence>
<organism evidence="1 2">
    <name type="scientific">Nitratifractor salsuginis (strain DSM 16511 / JCM 12458 / E9I37-1)</name>
    <dbReference type="NCBI Taxonomy" id="749222"/>
    <lineage>
        <taxon>Bacteria</taxon>
        <taxon>Pseudomonadati</taxon>
        <taxon>Campylobacterota</taxon>
        <taxon>Epsilonproteobacteria</taxon>
        <taxon>Campylobacterales</taxon>
        <taxon>Sulfurovaceae</taxon>
        <taxon>Nitratifractor</taxon>
    </lineage>
</organism>
<reference evidence="2" key="2">
    <citation type="submission" date="2011-01" db="EMBL/GenBank/DDBJ databases">
        <title>The complete genome of Nitratifractor salsuginis DSM 16511.</title>
        <authorList>
            <consortium name="US DOE Joint Genome Institute (JGI-PGF)"/>
            <person name="Lucas S."/>
            <person name="Copeland A."/>
            <person name="Lapidus A."/>
            <person name="Bruce D."/>
            <person name="Goodwin L."/>
            <person name="Pitluck S."/>
            <person name="Kyrpides N."/>
            <person name="Mavromatis K."/>
            <person name="Ivanova N."/>
            <person name="Mikhailova N."/>
            <person name="Zeytun A."/>
            <person name="Detter J.C."/>
            <person name="Tapia R."/>
            <person name="Han C."/>
            <person name="Land M."/>
            <person name="Hauser L."/>
            <person name="Markowitz V."/>
            <person name="Cheng J.-F."/>
            <person name="Hugenholtz P."/>
            <person name="Woyke T."/>
            <person name="Wu D."/>
            <person name="Tindall B."/>
            <person name="Schuetze A."/>
            <person name="Brambilla E."/>
            <person name="Klenk H.-P."/>
            <person name="Eisen J.A."/>
        </authorList>
    </citation>
    <scope>NUCLEOTIDE SEQUENCE [LARGE SCALE GENOMIC DNA]</scope>
    <source>
        <strain evidence="2">DSM 16511 / JCM 12458 / E9I37-1</strain>
    </source>
</reference>
<accession>E6X0I1</accession>
<dbReference type="EMBL" id="CP002452">
    <property type="protein sequence ID" value="ADV46831.1"/>
    <property type="molecule type" value="Genomic_DNA"/>
</dbReference>
<dbReference type="AlphaFoldDB" id="E6X0I1"/>
<reference evidence="1 2" key="1">
    <citation type="journal article" date="2011" name="Stand. Genomic Sci.">
        <title>Complete genome sequence of Nitratifractor salsuginis type strain (E9I37-1).</title>
        <authorList>
            <person name="Anderson I."/>
            <person name="Sikorski J."/>
            <person name="Zeytun A."/>
            <person name="Nolan M."/>
            <person name="Lapidus A."/>
            <person name="Lucas S."/>
            <person name="Hammon N."/>
            <person name="Deshpande S."/>
            <person name="Cheng J.F."/>
            <person name="Tapia R."/>
            <person name="Han C."/>
            <person name="Goodwin L."/>
            <person name="Pitluck S."/>
            <person name="Liolios K."/>
            <person name="Pagani I."/>
            <person name="Ivanova N."/>
            <person name="Huntemann M."/>
            <person name="Mavromatis K."/>
            <person name="Ovchinikova G."/>
            <person name="Pati A."/>
            <person name="Chen A."/>
            <person name="Palaniappan K."/>
            <person name="Land M."/>
            <person name="Hauser L."/>
            <person name="Brambilla E.M."/>
            <person name="Ngatchou-Djao O.D."/>
            <person name="Rohde M."/>
            <person name="Tindall B.J."/>
            <person name="Goker M."/>
            <person name="Detter J.C."/>
            <person name="Woyke T."/>
            <person name="Bristow J."/>
            <person name="Eisen J.A."/>
            <person name="Markowitz V."/>
            <person name="Hugenholtz P."/>
            <person name="Klenk H.P."/>
            <person name="Kyrpides N.C."/>
        </authorList>
    </citation>
    <scope>NUCLEOTIDE SEQUENCE [LARGE SCALE GENOMIC DNA]</scope>
    <source>
        <strain evidence="2">DSM 16511 / JCM 12458 / E9I37-1</strain>
    </source>
</reference>
<dbReference type="KEGG" id="nsa:Nitsa_1583"/>
<dbReference type="STRING" id="749222.Nitsa_1583"/>
<proteinExistence type="predicted"/>
<dbReference type="Proteomes" id="UP000008633">
    <property type="component" value="Chromosome"/>
</dbReference>
<gene>
    <name evidence="1" type="ordered locus">Nitsa_1583</name>
</gene>